<feature type="compositionally biased region" description="Polar residues" evidence="8">
    <location>
        <begin position="126"/>
        <end position="143"/>
    </location>
</feature>
<feature type="compositionally biased region" description="Low complexity" evidence="8">
    <location>
        <begin position="599"/>
        <end position="610"/>
    </location>
</feature>
<feature type="compositionally biased region" description="Polar residues" evidence="8">
    <location>
        <begin position="712"/>
        <end position="768"/>
    </location>
</feature>
<keyword evidence="5" id="KW-0418">Kinase</keyword>
<dbReference type="SUPFAM" id="SSF56112">
    <property type="entry name" value="Protein kinase-like (PK-like)"/>
    <property type="match status" value="1"/>
</dbReference>
<dbReference type="RefSeq" id="XP_052943512.1">
    <property type="nucleotide sequence ID" value="XM_053085820.1"/>
</dbReference>
<name>A0AA38LS35_9TREE</name>
<keyword evidence="6 7" id="KW-0067">ATP-binding</keyword>
<dbReference type="Pfam" id="PF00069">
    <property type="entry name" value="Pkinase"/>
    <property type="match status" value="1"/>
</dbReference>
<evidence type="ECO:0000256" key="7">
    <source>
        <dbReference type="PROSITE-ProRule" id="PRU10141"/>
    </source>
</evidence>
<dbReference type="PROSITE" id="PS00108">
    <property type="entry name" value="PROTEIN_KINASE_ST"/>
    <property type="match status" value="1"/>
</dbReference>
<dbReference type="Gene3D" id="3.30.200.20">
    <property type="entry name" value="Phosphorylase Kinase, domain 1"/>
    <property type="match status" value="1"/>
</dbReference>
<reference evidence="10" key="1">
    <citation type="journal article" date="2022" name="G3 (Bethesda)">
        <title>High quality genome of the basidiomycete yeast Dioszegia hungarica PDD-24b-2 isolated from cloud water.</title>
        <authorList>
            <person name="Jarrige D."/>
            <person name="Haridas S."/>
            <person name="Bleykasten-Grosshans C."/>
            <person name="Joly M."/>
            <person name="Nadalig T."/>
            <person name="Sancelme M."/>
            <person name="Vuilleumier S."/>
            <person name="Grigoriev I.V."/>
            <person name="Amato P."/>
            <person name="Bringel F."/>
        </authorList>
    </citation>
    <scope>NUCLEOTIDE SEQUENCE</scope>
    <source>
        <strain evidence="10">PDD-24b-2</strain>
    </source>
</reference>
<evidence type="ECO:0000256" key="5">
    <source>
        <dbReference type="ARBA" id="ARBA00022777"/>
    </source>
</evidence>
<sequence>MAAAIAASLSIPDASGAQEQPQAEQETESQGDYRFPDGLRSAPSPPAPVQRNDTDFSQSYQPQYQQQSQQQNLQPGIPISPGSARARIYARRNEREKRASMLSQANSSQYQPPLPPAPLQAGAIPQRSSSKYTPPNSAHSSEGQGYGPRSTRDARKTPPAGAARDTAPRAKHSPSSSHDILKHFAPRDFSHLPPSPSSASINQFLKASSSINNFSSVTSPGVKTPPATSMSGGYFPTSPGGPPMPMPVAQPTPQKGGVQRSDSQRSQKLKNLAAGRGQKEGWEMDAETAEAMRKLDGLGGTPGRSKSAGKSKLSSGPPRPATPPTVRKEEKGKGTMMPPQDRRLTEKSSYGSLRGAALSDAGSPLTDWAQLGAEEAAPSSFGSRSKTVNGAPVSQLERPHVPVEPRESSSSPSFVGTPTSRDSLQTSVTTPPSTAGVREGKGRRASGGSEASMDNGPGANGSYEKVGEVTVPPVPPLPKGYFSMRQGLAQAAAAPAPSYVPLQDAQTDQVSPVGTPPSDPARPKPNKKWSFSSAMSLKLNKDAGSPSQATPSPPDTRSKSSNTSVGTLAPPLSALPRYPSTSSNKRLTPSGIPFFRRTSSSSLQPSASTSAVPDAPKTSMPPPSKIPTAPASNTRKSMLGMHLPSMLRGSTSKRHLSQQLETQPENKEVVEIRAELPEKAATTGWKGRHRGNTMSISGPLQPRKTSLAPDHYQTSNDKNSFSKNQASIDGSLGQRQGSSTTPSEATQYGSQTLRPSRSGYPTTSNTPSIRAVPSSGSLRAGENRAPPSSTPTKIPRLVNRDSDSPAGRTSMGPPVMPHSQSISRMPQAGPVAHSKTMSSTATMERSGVSEFGAVGGMRPVPSNDPQRSRLLAPMSMRHEPKQRMFAKPIETAVRNDRPSNIPPSRRNMPLAAPRPTATGMTISAQNKRSSRDVVPGMSRTSSKESGRESSSDNSNPNLIKPSKSLHSNLVAVPPPLGTRIPSSSSVGAPGLSYRKTSLVSDSPADSPADDEETLADAEMMAYVERRKARVAAGSKKDDLADVEEFPDDIQPAEPQSQRAFISKNLSSLSDFERKEVLDYDRIYYAPSKRIVREPQNGAIYNHGYDDERGDYLVVDGDHMCYRYEVIKILGKGSFGQVAQCRDHMTGGSVAVKIIRNKKRFHSQALVEVKILGQLVDWDPEDKHHMVRMTDHFYFRSHLCIVTELLSINLYELIKANQFAGFSTTVIRRFTTQMLASMQLMRSHRIVHCDLKPENILLMHPCKAGIKVIDFGSSCHETEKVYTYIQSRFYRSPEVILGMNYAMAIDMWSLGCILAELYTGVPIFPGENEHEQLACIMEVLGVPDKDIVNRAQRKKLFFDATGAPRPFVSAKGKRRRPSSRTLAQVLKSKDELFVDFISKCLTWDPDRRLKPQPAMRHPWILQGKRRYAPAPPVTMPSRGSESSNYPAPPRTTLATSQTKSNEKKQLVISPPTPLVARVAQVPASAPRAGGAPSSSRLPQSVSHRNSAYMVSFFGVLRDGEADRSRALLRLGIRVSLGNVARRRERGGDVYNHTAY</sequence>
<gene>
    <name evidence="10" type="ORF">MKK02DRAFT_17665</name>
</gene>
<feature type="region of interest" description="Disordered" evidence="8">
    <location>
        <begin position="212"/>
        <end position="471"/>
    </location>
</feature>
<comment type="similarity">
    <text evidence="1">Belongs to the protein kinase superfamily. CMGC Ser/Thr protein kinase family. MNB/DYRK subfamily.</text>
</comment>
<feature type="compositionally biased region" description="Low complexity" evidence="8">
    <location>
        <begin position="1481"/>
        <end position="1495"/>
    </location>
</feature>
<dbReference type="PANTHER" id="PTHR24058:SF22">
    <property type="entry name" value="DUAL SPECIFICITY TYROSINE-PHOSPHORYLATION-REGULATED KINASE 4"/>
    <property type="match status" value="1"/>
</dbReference>
<evidence type="ECO:0000256" key="2">
    <source>
        <dbReference type="ARBA" id="ARBA00022527"/>
    </source>
</evidence>
<keyword evidence="3" id="KW-0808">Transferase</keyword>
<organism evidence="10 11">
    <name type="scientific">Dioszegia hungarica</name>
    <dbReference type="NCBI Taxonomy" id="4972"/>
    <lineage>
        <taxon>Eukaryota</taxon>
        <taxon>Fungi</taxon>
        <taxon>Dikarya</taxon>
        <taxon>Basidiomycota</taxon>
        <taxon>Agaricomycotina</taxon>
        <taxon>Tremellomycetes</taxon>
        <taxon>Tremellales</taxon>
        <taxon>Bulleribasidiaceae</taxon>
        <taxon>Dioszegia</taxon>
    </lineage>
</organism>
<keyword evidence="4 7" id="KW-0547">Nucleotide-binding</keyword>
<dbReference type="Gene3D" id="1.10.510.10">
    <property type="entry name" value="Transferase(Phosphotransferase) domain 1"/>
    <property type="match status" value="1"/>
</dbReference>
<feature type="binding site" evidence="7">
    <location>
        <position position="1152"/>
    </location>
    <ligand>
        <name>ATP</name>
        <dbReference type="ChEBI" id="CHEBI:30616"/>
    </ligand>
</feature>
<dbReference type="InterPro" id="IPR000719">
    <property type="entry name" value="Prot_kinase_dom"/>
</dbReference>
<feature type="compositionally biased region" description="Basic and acidic residues" evidence="8">
    <location>
        <begin position="397"/>
        <end position="407"/>
    </location>
</feature>
<feature type="compositionally biased region" description="Polar residues" evidence="8">
    <location>
        <begin position="918"/>
        <end position="927"/>
    </location>
</feature>
<dbReference type="InterPro" id="IPR017441">
    <property type="entry name" value="Protein_kinase_ATP_BS"/>
</dbReference>
<dbReference type="GO" id="GO:0005856">
    <property type="term" value="C:cytoskeleton"/>
    <property type="evidence" value="ECO:0007669"/>
    <property type="project" value="TreeGrafter"/>
</dbReference>
<evidence type="ECO:0000256" key="1">
    <source>
        <dbReference type="ARBA" id="ARBA00008867"/>
    </source>
</evidence>
<evidence type="ECO:0000313" key="10">
    <source>
        <dbReference type="EMBL" id="KAI9633735.1"/>
    </source>
</evidence>
<dbReference type="FunFam" id="3.30.200.20:FF:000087">
    <property type="entry name" value="Dual specificity tyrosine-phosphorylation-regulated kinase 1A"/>
    <property type="match status" value="1"/>
</dbReference>
<feature type="compositionally biased region" description="Polar residues" evidence="8">
    <location>
        <begin position="414"/>
        <end position="433"/>
    </location>
</feature>
<dbReference type="GeneID" id="77725021"/>
<feature type="region of interest" description="Disordered" evidence="8">
    <location>
        <begin position="1480"/>
        <end position="1499"/>
    </location>
</feature>
<dbReference type="SMART" id="SM00220">
    <property type="entry name" value="S_TKc"/>
    <property type="match status" value="1"/>
</dbReference>
<dbReference type="InterPro" id="IPR050494">
    <property type="entry name" value="Ser_Thr_dual-spec_kinase"/>
</dbReference>
<dbReference type="GO" id="GO:0005524">
    <property type="term" value="F:ATP binding"/>
    <property type="evidence" value="ECO:0007669"/>
    <property type="project" value="UniProtKB-UniRule"/>
</dbReference>
<feature type="region of interest" description="Disordered" evidence="8">
    <location>
        <begin position="1426"/>
        <end position="1464"/>
    </location>
</feature>
<evidence type="ECO:0000259" key="9">
    <source>
        <dbReference type="PROSITE" id="PS50011"/>
    </source>
</evidence>
<feature type="compositionally biased region" description="Low complexity" evidence="8">
    <location>
        <begin position="303"/>
        <end position="316"/>
    </location>
</feature>
<evidence type="ECO:0000256" key="6">
    <source>
        <dbReference type="ARBA" id="ARBA00022840"/>
    </source>
</evidence>
<dbReference type="PROSITE" id="PS00107">
    <property type="entry name" value="PROTEIN_KINASE_ATP"/>
    <property type="match status" value="1"/>
</dbReference>
<feature type="compositionally biased region" description="Polar residues" evidence="8">
    <location>
        <begin position="101"/>
        <end position="110"/>
    </location>
</feature>
<feature type="compositionally biased region" description="Low complexity" evidence="8">
    <location>
        <begin position="18"/>
        <end position="30"/>
    </location>
</feature>
<keyword evidence="2" id="KW-0723">Serine/threonine-protein kinase</keyword>
<dbReference type="PANTHER" id="PTHR24058">
    <property type="entry name" value="DUAL SPECIFICITY PROTEIN KINASE"/>
    <property type="match status" value="1"/>
</dbReference>
<protein>
    <recommendedName>
        <fullName evidence="9">Protein kinase domain-containing protein</fullName>
    </recommendedName>
</protein>
<feature type="region of interest" description="Disordered" evidence="8">
    <location>
        <begin position="877"/>
        <end position="989"/>
    </location>
</feature>
<feature type="compositionally biased region" description="Basic and acidic residues" evidence="8">
    <location>
        <begin position="664"/>
        <end position="678"/>
    </location>
</feature>
<keyword evidence="11" id="KW-1185">Reference proteome</keyword>
<evidence type="ECO:0000313" key="11">
    <source>
        <dbReference type="Proteomes" id="UP001164286"/>
    </source>
</evidence>
<evidence type="ECO:0000256" key="3">
    <source>
        <dbReference type="ARBA" id="ARBA00022679"/>
    </source>
</evidence>
<evidence type="ECO:0000256" key="4">
    <source>
        <dbReference type="ARBA" id="ARBA00022741"/>
    </source>
</evidence>
<dbReference type="FunFam" id="1.10.510.10:FF:000112">
    <property type="entry name" value="Putative dual specificity tyrosine-phosphorylation-regulated kinase 2"/>
    <property type="match status" value="1"/>
</dbReference>
<dbReference type="InterPro" id="IPR008271">
    <property type="entry name" value="Ser/Thr_kinase_AS"/>
</dbReference>
<feature type="compositionally biased region" description="Pro residues" evidence="8">
    <location>
        <begin position="239"/>
        <end position="250"/>
    </location>
</feature>
<dbReference type="GO" id="GO:0004674">
    <property type="term" value="F:protein serine/threonine kinase activity"/>
    <property type="evidence" value="ECO:0007669"/>
    <property type="project" value="UniProtKB-KW"/>
</dbReference>
<feature type="domain" description="Protein kinase" evidence="9">
    <location>
        <begin position="1123"/>
        <end position="1419"/>
    </location>
</feature>
<comment type="caution">
    <text evidence="10">The sequence shown here is derived from an EMBL/GenBank/DDBJ whole genome shotgun (WGS) entry which is preliminary data.</text>
</comment>
<feature type="region of interest" description="Disordered" evidence="8">
    <location>
        <begin position="489"/>
        <end position="845"/>
    </location>
</feature>
<proteinExistence type="inferred from homology"/>
<evidence type="ECO:0000256" key="8">
    <source>
        <dbReference type="SAM" id="MobiDB-lite"/>
    </source>
</evidence>
<dbReference type="InterPro" id="IPR011009">
    <property type="entry name" value="Kinase-like_dom_sf"/>
</dbReference>
<feature type="compositionally biased region" description="Basic and acidic residues" evidence="8">
    <location>
        <begin position="179"/>
        <end position="190"/>
    </location>
</feature>
<feature type="compositionally biased region" description="Basic and acidic residues" evidence="8">
    <location>
        <begin position="941"/>
        <end position="950"/>
    </location>
</feature>
<dbReference type="GO" id="GO:0005737">
    <property type="term" value="C:cytoplasm"/>
    <property type="evidence" value="ECO:0007669"/>
    <property type="project" value="TreeGrafter"/>
</dbReference>
<accession>A0AA38LS35</accession>
<feature type="region of interest" description="Disordered" evidence="8">
    <location>
        <begin position="1"/>
        <end position="200"/>
    </location>
</feature>
<dbReference type="CDD" id="cd14210">
    <property type="entry name" value="PKc_DYRK"/>
    <property type="match status" value="1"/>
</dbReference>
<dbReference type="Proteomes" id="UP001164286">
    <property type="component" value="Unassembled WGS sequence"/>
</dbReference>
<dbReference type="EMBL" id="JAKWFO010000008">
    <property type="protein sequence ID" value="KAI9633735.1"/>
    <property type="molecule type" value="Genomic_DNA"/>
</dbReference>
<dbReference type="PROSITE" id="PS50011">
    <property type="entry name" value="PROTEIN_KINASE_DOM"/>
    <property type="match status" value="1"/>
</dbReference>
<feature type="compositionally biased region" description="Low complexity" evidence="8">
    <location>
        <begin position="57"/>
        <end position="71"/>
    </location>
</feature>